<dbReference type="InterPro" id="IPR000504">
    <property type="entry name" value="RRM_dom"/>
</dbReference>
<keyword evidence="4 6" id="KW-0694">RNA-binding</keyword>
<dbReference type="GO" id="GO:0000398">
    <property type="term" value="P:mRNA splicing, via spliceosome"/>
    <property type="evidence" value="ECO:0007669"/>
    <property type="project" value="InterPro"/>
</dbReference>
<evidence type="ECO:0000256" key="2">
    <source>
        <dbReference type="ARBA" id="ARBA00022664"/>
    </source>
</evidence>
<dbReference type="FunFam" id="3.30.70.330:FF:000105">
    <property type="entry name" value="HIV Tat-specific factor 1 homolog"/>
    <property type="match status" value="1"/>
</dbReference>
<accession>A0A1M8A257</accession>
<dbReference type="InterPro" id="IPR012677">
    <property type="entry name" value="Nucleotide-bd_a/b_plait_sf"/>
</dbReference>
<organism evidence="9 10">
    <name type="scientific">Malassezia sympodialis (strain ATCC 42132)</name>
    <name type="common">Atopic eczema-associated yeast</name>
    <dbReference type="NCBI Taxonomy" id="1230383"/>
    <lineage>
        <taxon>Eukaryota</taxon>
        <taxon>Fungi</taxon>
        <taxon>Dikarya</taxon>
        <taxon>Basidiomycota</taxon>
        <taxon>Ustilaginomycotina</taxon>
        <taxon>Malasseziomycetes</taxon>
        <taxon>Malasseziales</taxon>
        <taxon>Malasseziaceae</taxon>
        <taxon>Malassezia</taxon>
    </lineage>
</organism>
<dbReference type="EMBL" id="LT671821">
    <property type="protein sequence ID" value="SHO76489.1"/>
    <property type="molecule type" value="Genomic_DNA"/>
</dbReference>
<dbReference type="OrthoDB" id="10258585at2759"/>
<keyword evidence="3" id="KW-0677">Repeat</keyword>
<dbReference type="SMART" id="SM00360">
    <property type="entry name" value="RRM"/>
    <property type="match status" value="2"/>
</dbReference>
<name>A0A1M8A257_MALS4</name>
<evidence type="ECO:0000313" key="10">
    <source>
        <dbReference type="Proteomes" id="UP000186303"/>
    </source>
</evidence>
<gene>
    <name evidence="9" type="ORF">MSYG_0827</name>
</gene>
<evidence type="ECO:0000256" key="4">
    <source>
        <dbReference type="ARBA" id="ARBA00022884"/>
    </source>
</evidence>
<evidence type="ECO:0000256" key="6">
    <source>
        <dbReference type="PROSITE-ProRule" id="PRU00176"/>
    </source>
</evidence>
<keyword evidence="5" id="KW-0508">mRNA splicing</keyword>
<dbReference type="InterPro" id="IPR035979">
    <property type="entry name" value="RBD_domain_sf"/>
</dbReference>
<feature type="domain" description="RRM" evidence="8">
    <location>
        <begin position="122"/>
        <end position="214"/>
    </location>
</feature>
<evidence type="ECO:0000256" key="3">
    <source>
        <dbReference type="ARBA" id="ARBA00022737"/>
    </source>
</evidence>
<evidence type="ECO:0000256" key="1">
    <source>
        <dbReference type="ARBA" id="ARBA00007747"/>
    </source>
</evidence>
<protein>
    <submittedName>
        <fullName evidence="9">Similar to S.cerevisiae protein CUS2 (Putative checkpoint factor in transcription)</fullName>
    </submittedName>
</protein>
<dbReference type="Pfam" id="PF00076">
    <property type="entry name" value="RRM_1"/>
    <property type="match status" value="1"/>
</dbReference>
<evidence type="ECO:0000313" key="9">
    <source>
        <dbReference type="EMBL" id="SHO76489.1"/>
    </source>
</evidence>
<feature type="region of interest" description="Disordered" evidence="7">
    <location>
        <begin position="82"/>
        <end position="122"/>
    </location>
</feature>
<feature type="compositionally biased region" description="Basic and acidic residues" evidence="7">
    <location>
        <begin position="210"/>
        <end position="234"/>
    </location>
</feature>
<dbReference type="SUPFAM" id="SSF54928">
    <property type="entry name" value="RNA-binding domain, RBD"/>
    <property type="match status" value="2"/>
</dbReference>
<keyword evidence="10" id="KW-1185">Reference proteome</keyword>
<dbReference type="PANTHER" id="PTHR15608:SF0">
    <property type="entry name" value="HIV TAT-SPECIFIC FACTOR 1"/>
    <property type="match status" value="1"/>
</dbReference>
<sequence length="382" mass="42754">MAGPPAHLDVRDAQVHMDTQTQRWVWEDNDGAEYEWHGRAPRPGADDIARVTDGAWVRVISEAEIAKQQEVYRVAGVDEHTPAAPVLKRQSKKRKDAPEAGPGAEAVAPPPAAPARRSRPNTSVFVSGLPLDASLHEISDVFARYGVLLEDDEGKPRVKLYHDEATQAFKGEALVVYFKPESVDLAIQLLDDTHLRAASGATNGPRMRVQRAEFHDEPRGASDERRELSDADRKSIRRRMNRMHNKINDWDSGSDDERVPSGPSAAARTVVLKKMFTLAELDEDPSLLLDLKQDVREECETLGDVTNVVLWDREPEGIMTVRFREPASARACERRMNGRYFAGRQIVAVLVDGKPKFRRVAHDEPEENARHDAFGAWLDQAP</sequence>
<dbReference type="PANTHER" id="PTHR15608">
    <property type="entry name" value="SPLICING FACTOR U2AF-ASSOCIATED PROTEIN 2"/>
    <property type="match status" value="1"/>
</dbReference>
<dbReference type="AlphaFoldDB" id="A0A1M8A257"/>
<feature type="region of interest" description="Disordered" evidence="7">
    <location>
        <begin position="209"/>
        <end position="239"/>
    </location>
</feature>
<dbReference type="GO" id="GO:0005684">
    <property type="term" value="C:U2-type spliceosomal complex"/>
    <property type="evidence" value="ECO:0007669"/>
    <property type="project" value="TreeGrafter"/>
</dbReference>
<dbReference type="Proteomes" id="UP000186303">
    <property type="component" value="Chromosome 1"/>
</dbReference>
<dbReference type="STRING" id="1230383.A0A1M8A257"/>
<dbReference type="Gene3D" id="3.30.70.330">
    <property type="match status" value="2"/>
</dbReference>
<dbReference type="PROSITE" id="PS50102">
    <property type="entry name" value="RRM"/>
    <property type="match status" value="1"/>
</dbReference>
<dbReference type="VEuPathDB" id="FungiDB:MSYG_0827"/>
<reference evidence="10" key="1">
    <citation type="journal article" date="2017" name="Nucleic Acids Res.">
        <title>Proteogenomics produces comprehensive and highly accurate protein-coding gene annotation in a complete genome assembly of Malassezia sympodialis.</title>
        <authorList>
            <person name="Zhu Y."/>
            <person name="Engstroem P.G."/>
            <person name="Tellgren-Roth C."/>
            <person name="Baudo C.D."/>
            <person name="Kennell J.C."/>
            <person name="Sun S."/>
            <person name="Billmyre R.B."/>
            <person name="Schroeder M.S."/>
            <person name="Andersson A."/>
            <person name="Holm T."/>
            <person name="Sigurgeirsson B."/>
            <person name="Wu G."/>
            <person name="Sankaranarayanan S.R."/>
            <person name="Siddharthan R."/>
            <person name="Sanyal K."/>
            <person name="Lundeberg J."/>
            <person name="Nystedt B."/>
            <person name="Boekhout T."/>
            <person name="Dawson T.L. Jr."/>
            <person name="Heitman J."/>
            <person name="Scheynius A."/>
            <person name="Lehtioe J."/>
        </authorList>
    </citation>
    <scope>NUCLEOTIDE SEQUENCE [LARGE SCALE GENOMIC DNA]</scope>
    <source>
        <strain evidence="10">ATCC 42132</strain>
    </source>
</reference>
<dbReference type="InterPro" id="IPR034393">
    <property type="entry name" value="TatSF1-like"/>
</dbReference>
<dbReference type="OMA" id="DTDFRFG"/>
<evidence type="ECO:0000256" key="7">
    <source>
        <dbReference type="SAM" id="MobiDB-lite"/>
    </source>
</evidence>
<dbReference type="GO" id="GO:0005686">
    <property type="term" value="C:U2 snRNP"/>
    <property type="evidence" value="ECO:0007669"/>
    <property type="project" value="TreeGrafter"/>
</dbReference>
<evidence type="ECO:0000256" key="5">
    <source>
        <dbReference type="ARBA" id="ARBA00023187"/>
    </source>
</evidence>
<comment type="similarity">
    <text evidence="1">Belongs to the HTATSF1 family.</text>
</comment>
<evidence type="ECO:0000259" key="8">
    <source>
        <dbReference type="PROSITE" id="PS50102"/>
    </source>
</evidence>
<dbReference type="InterPro" id="IPR034392">
    <property type="entry name" value="TatSF1-like_RRM1"/>
</dbReference>
<dbReference type="CDD" id="cd12285">
    <property type="entry name" value="RRM3_RBM39_like"/>
    <property type="match status" value="1"/>
</dbReference>
<dbReference type="CDD" id="cd12281">
    <property type="entry name" value="RRM1_TatSF1_like"/>
    <property type="match status" value="1"/>
</dbReference>
<proteinExistence type="inferred from homology"/>
<keyword evidence="2" id="KW-0507">mRNA processing</keyword>
<dbReference type="GO" id="GO:0003723">
    <property type="term" value="F:RNA binding"/>
    <property type="evidence" value="ECO:0007669"/>
    <property type="project" value="UniProtKB-UniRule"/>
</dbReference>